<dbReference type="EMBL" id="SLXM01000003">
    <property type="protein sequence ID" value="TCP25888.1"/>
    <property type="molecule type" value="Genomic_DNA"/>
</dbReference>
<reference evidence="3 4" key="1">
    <citation type="submission" date="2019-03" db="EMBL/GenBank/DDBJ databases">
        <title>Genomic Encyclopedia of Type Strains, Phase IV (KMG-IV): sequencing the most valuable type-strain genomes for metagenomic binning, comparative biology and taxonomic classification.</title>
        <authorList>
            <person name="Goeker M."/>
        </authorList>
    </citation>
    <scope>NUCLEOTIDE SEQUENCE [LARGE SCALE GENOMIC DNA]</scope>
    <source>
        <strain evidence="3 4">DSM 14836</strain>
    </source>
</reference>
<keyword evidence="4" id="KW-1185">Reference proteome</keyword>
<dbReference type="AlphaFoldDB" id="A0A4R2NW98"/>
<gene>
    <name evidence="3" type="ORF">EV195_103250</name>
</gene>
<comment type="caution">
    <text evidence="3">The sequence shown here is derived from an EMBL/GenBank/DDBJ whole genome shotgun (WGS) entry which is preliminary data.</text>
</comment>
<dbReference type="InterPro" id="IPR052698">
    <property type="entry name" value="MoCofactor_Util/Proc"/>
</dbReference>
<evidence type="ECO:0000313" key="4">
    <source>
        <dbReference type="Proteomes" id="UP000294564"/>
    </source>
</evidence>
<name>A0A4R2NW98_9FLAO</name>
<dbReference type="PANTHER" id="PTHR30388">
    <property type="entry name" value="ALDEHYDE OXIDOREDUCTASE MOLYBDENUM COFACTOR ASSEMBLY PROTEIN"/>
    <property type="match status" value="1"/>
</dbReference>
<dbReference type="InterPro" id="IPR003777">
    <property type="entry name" value="XdhC_CoxI"/>
</dbReference>
<dbReference type="Pfam" id="PF13478">
    <property type="entry name" value="XdhC_C"/>
    <property type="match status" value="1"/>
</dbReference>
<feature type="domain" description="XdhC- CoxI" evidence="1">
    <location>
        <begin position="17"/>
        <end position="82"/>
    </location>
</feature>
<accession>A0A4R2NW98</accession>
<evidence type="ECO:0000259" key="2">
    <source>
        <dbReference type="Pfam" id="PF13478"/>
    </source>
</evidence>
<evidence type="ECO:0000313" key="3">
    <source>
        <dbReference type="EMBL" id="TCP25888.1"/>
    </source>
</evidence>
<dbReference type="Proteomes" id="UP000294564">
    <property type="component" value="Unassembled WGS sequence"/>
</dbReference>
<organism evidence="3 4">
    <name type="scientific">Tenacibaculum skagerrakense</name>
    <dbReference type="NCBI Taxonomy" id="186571"/>
    <lineage>
        <taxon>Bacteria</taxon>
        <taxon>Pseudomonadati</taxon>
        <taxon>Bacteroidota</taxon>
        <taxon>Flavobacteriia</taxon>
        <taxon>Flavobacteriales</taxon>
        <taxon>Flavobacteriaceae</taxon>
        <taxon>Tenacibaculum</taxon>
    </lineage>
</organism>
<dbReference type="Pfam" id="PF02625">
    <property type="entry name" value="XdhC_CoxI"/>
    <property type="match status" value="1"/>
</dbReference>
<dbReference type="PANTHER" id="PTHR30388:SF4">
    <property type="entry name" value="MOLYBDENUM COFACTOR INSERTION CHAPERONE PAOD"/>
    <property type="match status" value="1"/>
</dbReference>
<dbReference type="InterPro" id="IPR027051">
    <property type="entry name" value="XdhC_Rossmann_dom"/>
</dbReference>
<proteinExistence type="predicted"/>
<dbReference type="OrthoDB" id="9773039at2"/>
<dbReference type="RefSeq" id="WP_132794273.1">
    <property type="nucleotide sequence ID" value="NZ_SLXM01000003.1"/>
</dbReference>
<protein>
    <submittedName>
        <fullName evidence="3">Xanthine/CO dehydrogenase XdhC/CoxF family maturation factor</fullName>
    </submittedName>
</protein>
<dbReference type="Gene3D" id="3.40.50.720">
    <property type="entry name" value="NAD(P)-binding Rossmann-like Domain"/>
    <property type="match status" value="1"/>
</dbReference>
<sequence length="338" mass="37855">MTHEFKDIIYHAKSNQEKGIKNVLATIVALEGSSYRKPGVRMLLSSDGKMVGAVSGGCVEKEVQRRAQSVFESDVAKVMTYDGRYRLGCEGILYILLEPFNISDDFLNDFELCLKNRDSFEIESSYLKEDDYTANIGSLIRFTNSEYTFSPTFNKSTFESHLTFNQKLQPCFRLLIIGGEHDAVKLCMSASLLGWEVDVITSEKDPKLISDFPGANSVIGVSPELAELTIDNDTAVVLMNHNYVKDLKYLLKLEPLKPFYIGILGSAKRREQLQNELFHYAPDLSEEFLDTIYSPAGLNIGAITPEEIAISIISEILAETRKKTPVSLRTLTGKIHAK</sequence>
<evidence type="ECO:0000259" key="1">
    <source>
        <dbReference type="Pfam" id="PF02625"/>
    </source>
</evidence>
<feature type="domain" description="XdhC Rossmann" evidence="2">
    <location>
        <begin position="174"/>
        <end position="316"/>
    </location>
</feature>